<dbReference type="EMBL" id="MLJW01003820">
    <property type="protein sequence ID" value="OIQ71235.1"/>
    <property type="molecule type" value="Genomic_DNA"/>
</dbReference>
<dbReference type="AlphaFoldDB" id="A0A1J5Q166"/>
<reference evidence="4" key="1">
    <citation type="submission" date="2016-10" db="EMBL/GenBank/DDBJ databases">
        <title>Sequence of Gallionella enrichment culture.</title>
        <authorList>
            <person name="Poehlein A."/>
            <person name="Muehling M."/>
            <person name="Daniel R."/>
        </authorList>
    </citation>
    <scope>NUCLEOTIDE SEQUENCE</scope>
</reference>
<evidence type="ECO:0000256" key="2">
    <source>
        <dbReference type="ARBA" id="ARBA00022837"/>
    </source>
</evidence>
<evidence type="ECO:0000313" key="4">
    <source>
        <dbReference type="EMBL" id="OIQ71235.1"/>
    </source>
</evidence>
<gene>
    <name evidence="4" type="ORF">GALL_471510</name>
</gene>
<sequence length="436" mass="45105">MGSLGAGGKGYFVLDVTDPANFTAANAANLVIKDTTDALTGTKDADIGVITAPPVVDDAIASKSRQIVQMNNGRWAVVLGNGANSNNEAPVLLIQYLDGDKSIKKVSPCAAPIASTACAFKGGNGLSAPQLIDLNGDGKVDVAYAGDLQGNLWKFNLTSATDSSWGMSFSGQPFFVAKGRATSATRPSATVAQPITSAPYYMQHPLGGIMVSFGTGRNLTDADQTSTGIDSYYALWDNSTFSTSTGSVTLTDSSAINTTSATVLPTTTGGLVQQTITGTVTDAGTTLYTSSTNPVDYSTKRGWYIDLSLSSGERVLLNTRLFAGQTILMTSTVPKSGASSSAESCTASATSEMNFMYLLNMFTGKPPVTPPFVLTTTPATPPNIITVGGGDTAIVENPVLGKKYVVKSDCPAGSPCGSKQLTVGLAAGRRASWRQK</sequence>
<dbReference type="Pfam" id="PF05567">
    <property type="entry name" value="T4P_PilY1"/>
    <property type="match status" value="1"/>
</dbReference>
<evidence type="ECO:0000259" key="3">
    <source>
        <dbReference type="Pfam" id="PF05567"/>
    </source>
</evidence>
<protein>
    <submittedName>
        <fullName evidence="4">Neisseria PilC protein</fullName>
    </submittedName>
</protein>
<comment type="caution">
    <text evidence="4">The sequence shown here is derived from an EMBL/GenBank/DDBJ whole genome shotgun (WGS) entry which is preliminary data.</text>
</comment>
<proteinExistence type="predicted"/>
<evidence type="ECO:0000256" key="1">
    <source>
        <dbReference type="ARBA" id="ARBA00022723"/>
    </source>
</evidence>
<dbReference type="GO" id="GO:0046872">
    <property type="term" value="F:metal ion binding"/>
    <property type="evidence" value="ECO:0007669"/>
    <property type="project" value="UniProtKB-KW"/>
</dbReference>
<keyword evidence="2" id="KW-0106">Calcium</keyword>
<keyword evidence="1" id="KW-0479">Metal-binding</keyword>
<organism evidence="4">
    <name type="scientific">mine drainage metagenome</name>
    <dbReference type="NCBI Taxonomy" id="410659"/>
    <lineage>
        <taxon>unclassified sequences</taxon>
        <taxon>metagenomes</taxon>
        <taxon>ecological metagenomes</taxon>
    </lineage>
</organism>
<feature type="domain" description="PilY1 beta-propeller" evidence="3">
    <location>
        <begin position="1"/>
        <end position="249"/>
    </location>
</feature>
<accession>A0A1J5Q166</accession>
<name>A0A1J5Q166_9ZZZZ</name>
<dbReference type="InterPro" id="IPR008707">
    <property type="entry name" value="B-propeller_PilY1"/>
</dbReference>